<dbReference type="GO" id="GO:0004497">
    <property type="term" value="F:monooxygenase activity"/>
    <property type="evidence" value="ECO:0007669"/>
    <property type="project" value="InterPro"/>
</dbReference>
<keyword evidence="5" id="KW-0812">Transmembrane</keyword>
<dbReference type="GO" id="GO:0020037">
    <property type="term" value="F:heme binding"/>
    <property type="evidence" value="ECO:0007669"/>
    <property type="project" value="InterPro"/>
</dbReference>
<dbReference type="InterPro" id="IPR002403">
    <property type="entry name" value="Cyt_P450_E_grp-IV"/>
</dbReference>
<feature type="transmembrane region" description="Helical" evidence="5">
    <location>
        <begin position="449"/>
        <end position="471"/>
    </location>
</feature>
<protein>
    <submittedName>
        <fullName evidence="6">Cytochrome P450</fullName>
    </submittedName>
</protein>
<proteinExistence type="inferred from homology"/>
<dbReference type="PANTHER" id="PTHR24305:SF166">
    <property type="entry name" value="CYTOCHROME P450 12A4, MITOCHONDRIAL-RELATED"/>
    <property type="match status" value="1"/>
</dbReference>
<keyword evidence="4" id="KW-0408">Iron</keyword>
<dbReference type="GO" id="GO:0005506">
    <property type="term" value="F:iron ion binding"/>
    <property type="evidence" value="ECO:0007669"/>
    <property type="project" value="InterPro"/>
</dbReference>
<evidence type="ECO:0000256" key="5">
    <source>
        <dbReference type="SAM" id="Phobius"/>
    </source>
</evidence>
<dbReference type="AlphaFoldDB" id="A0A6A6WKL6"/>
<name>A0A6A6WKL6_9PEZI</name>
<sequence>MAWSAVFVISLSAFSYYLLRVVYRLFIHPLSELPGPKLAAVTSLYQAYYDTLVGRDGGCYTTQVVQMHKRYGSIVRTGPNEVHVNDPDFADILLSAKLKTTGKHLYSRNLFVETSSQVRDTTAQYFSASAVIERESLIHRYAQKFCDQVEANWAGESPLDLVDAYSCFAVDLLSDYCLSKPFTTLDDRTFKSSLRSQCLADIKAARSSQYFPFARIFAPRSPLLTTLLHQTTSTELTTRPSQSTSSPPRLSLIQTLIRTSLPPRSSTTPSGSSAIALNITSLNLYAEHIHSLLLTFTVPVSTTLALATHQLLSHPRFLARLRADLTPYVLDPTHLPPMETLRKIPYMTAVLHESLRLSCGITGQIGTVAAEPVVYTDEKARDGKGGSGKKEYVLPPGTRISTSSVSLHSNASVFPEPARFAPQRWLHDGKRRENLEKYLIPFGRGEGRYVAAELAMSALYVCLAAVVMRLAAKMKVHDTSVADVRSRREDFGKFLQGVERARVVVRES</sequence>
<dbReference type="GeneID" id="54480086"/>
<evidence type="ECO:0000256" key="2">
    <source>
        <dbReference type="ARBA" id="ARBA00010617"/>
    </source>
</evidence>
<comment type="cofactor">
    <cofactor evidence="1">
        <name>heme</name>
        <dbReference type="ChEBI" id="CHEBI:30413"/>
    </cofactor>
</comment>
<keyword evidence="3" id="KW-0479">Metal-binding</keyword>
<comment type="similarity">
    <text evidence="2">Belongs to the cytochrome P450 family.</text>
</comment>
<dbReference type="InterPro" id="IPR036396">
    <property type="entry name" value="Cyt_P450_sf"/>
</dbReference>
<dbReference type="Proteomes" id="UP000799437">
    <property type="component" value="Unassembled WGS sequence"/>
</dbReference>
<dbReference type="OrthoDB" id="3945418at2759"/>
<dbReference type="Pfam" id="PF00067">
    <property type="entry name" value="p450"/>
    <property type="match status" value="1"/>
</dbReference>
<dbReference type="PRINTS" id="PR00465">
    <property type="entry name" value="EP450IV"/>
</dbReference>
<evidence type="ECO:0000256" key="3">
    <source>
        <dbReference type="ARBA" id="ARBA00022723"/>
    </source>
</evidence>
<dbReference type="InterPro" id="IPR001128">
    <property type="entry name" value="Cyt_P450"/>
</dbReference>
<evidence type="ECO:0000313" key="6">
    <source>
        <dbReference type="EMBL" id="KAF2762740.1"/>
    </source>
</evidence>
<evidence type="ECO:0000313" key="7">
    <source>
        <dbReference type="Proteomes" id="UP000799437"/>
    </source>
</evidence>
<dbReference type="EMBL" id="ML996565">
    <property type="protein sequence ID" value="KAF2762740.1"/>
    <property type="molecule type" value="Genomic_DNA"/>
</dbReference>
<evidence type="ECO:0000256" key="4">
    <source>
        <dbReference type="ARBA" id="ARBA00023004"/>
    </source>
</evidence>
<gene>
    <name evidence="6" type="ORF">EJ05DRAFT_11601</name>
</gene>
<keyword evidence="5" id="KW-1133">Transmembrane helix</keyword>
<keyword evidence="5" id="KW-0472">Membrane</keyword>
<dbReference type="GO" id="GO:0016705">
    <property type="term" value="F:oxidoreductase activity, acting on paired donors, with incorporation or reduction of molecular oxygen"/>
    <property type="evidence" value="ECO:0007669"/>
    <property type="project" value="InterPro"/>
</dbReference>
<dbReference type="Gene3D" id="1.10.630.10">
    <property type="entry name" value="Cytochrome P450"/>
    <property type="match status" value="1"/>
</dbReference>
<keyword evidence="7" id="KW-1185">Reference proteome</keyword>
<dbReference type="SUPFAM" id="SSF48264">
    <property type="entry name" value="Cytochrome P450"/>
    <property type="match status" value="1"/>
</dbReference>
<dbReference type="RefSeq" id="XP_033605191.1">
    <property type="nucleotide sequence ID" value="XM_033739032.1"/>
</dbReference>
<accession>A0A6A6WKL6</accession>
<reference evidence="6" key="1">
    <citation type="journal article" date="2020" name="Stud. Mycol.">
        <title>101 Dothideomycetes genomes: a test case for predicting lifestyles and emergence of pathogens.</title>
        <authorList>
            <person name="Haridas S."/>
            <person name="Albert R."/>
            <person name="Binder M."/>
            <person name="Bloem J."/>
            <person name="Labutti K."/>
            <person name="Salamov A."/>
            <person name="Andreopoulos B."/>
            <person name="Baker S."/>
            <person name="Barry K."/>
            <person name="Bills G."/>
            <person name="Bluhm B."/>
            <person name="Cannon C."/>
            <person name="Castanera R."/>
            <person name="Culley D."/>
            <person name="Daum C."/>
            <person name="Ezra D."/>
            <person name="Gonzalez J."/>
            <person name="Henrissat B."/>
            <person name="Kuo A."/>
            <person name="Liang C."/>
            <person name="Lipzen A."/>
            <person name="Lutzoni F."/>
            <person name="Magnuson J."/>
            <person name="Mondo S."/>
            <person name="Nolan M."/>
            <person name="Ohm R."/>
            <person name="Pangilinan J."/>
            <person name="Park H.-J."/>
            <person name="Ramirez L."/>
            <person name="Alfaro M."/>
            <person name="Sun H."/>
            <person name="Tritt A."/>
            <person name="Yoshinaga Y."/>
            <person name="Zwiers L.-H."/>
            <person name="Turgeon B."/>
            <person name="Goodwin S."/>
            <person name="Spatafora J."/>
            <person name="Crous P."/>
            <person name="Grigoriev I."/>
        </authorList>
    </citation>
    <scope>NUCLEOTIDE SEQUENCE</scope>
    <source>
        <strain evidence="6">CBS 121739</strain>
    </source>
</reference>
<dbReference type="InterPro" id="IPR050121">
    <property type="entry name" value="Cytochrome_P450_monoxygenase"/>
</dbReference>
<dbReference type="PANTHER" id="PTHR24305">
    <property type="entry name" value="CYTOCHROME P450"/>
    <property type="match status" value="1"/>
</dbReference>
<organism evidence="6 7">
    <name type="scientific">Pseudovirgaria hyperparasitica</name>
    <dbReference type="NCBI Taxonomy" id="470096"/>
    <lineage>
        <taxon>Eukaryota</taxon>
        <taxon>Fungi</taxon>
        <taxon>Dikarya</taxon>
        <taxon>Ascomycota</taxon>
        <taxon>Pezizomycotina</taxon>
        <taxon>Dothideomycetes</taxon>
        <taxon>Dothideomycetes incertae sedis</taxon>
        <taxon>Acrospermales</taxon>
        <taxon>Acrospermaceae</taxon>
        <taxon>Pseudovirgaria</taxon>
    </lineage>
</organism>
<evidence type="ECO:0000256" key="1">
    <source>
        <dbReference type="ARBA" id="ARBA00001971"/>
    </source>
</evidence>